<dbReference type="Gene3D" id="2.170.260.10">
    <property type="entry name" value="paz domain"/>
    <property type="match status" value="1"/>
</dbReference>
<dbReference type="SMART" id="SM00949">
    <property type="entry name" value="PAZ"/>
    <property type="match status" value="1"/>
</dbReference>
<gene>
    <name evidence="2" type="ORF">ODALV1_LOCUS18586</name>
</gene>
<dbReference type="SUPFAM" id="SSF101690">
    <property type="entry name" value="PAZ domain"/>
    <property type="match status" value="1"/>
</dbReference>
<dbReference type="PANTHER" id="PTHR22891">
    <property type="entry name" value="EUKARYOTIC TRANSLATION INITIATION FACTOR 2C"/>
    <property type="match status" value="1"/>
</dbReference>
<proteinExistence type="predicted"/>
<comment type="caution">
    <text evidence="2">The sequence shown here is derived from an EMBL/GenBank/DDBJ whole genome shotgun (WGS) entry which is preliminary data.</text>
</comment>
<name>A0ABP1R4F2_9HEXA</name>
<organism evidence="2 3">
    <name type="scientific">Orchesella dallaii</name>
    <dbReference type="NCBI Taxonomy" id="48710"/>
    <lineage>
        <taxon>Eukaryota</taxon>
        <taxon>Metazoa</taxon>
        <taxon>Ecdysozoa</taxon>
        <taxon>Arthropoda</taxon>
        <taxon>Hexapoda</taxon>
        <taxon>Collembola</taxon>
        <taxon>Entomobryomorpha</taxon>
        <taxon>Entomobryoidea</taxon>
        <taxon>Orchesellidae</taxon>
        <taxon>Orchesellinae</taxon>
        <taxon>Orchesella</taxon>
    </lineage>
</organism>
<evidence type="ECO:0000313" key="3">
    <source>
        <dbReference type="Proteomes" id="UP001642540"/>
    </source>
</evidence>
<reference evidence="2 3" key="1">
    <citation type="submission" date="2024-08" db="EMBL/GenBank/DDBJ databases">
        <authorList>
            <person name="Cucini C."/>
            <person name="Frati F."/>
        </authorList>
    </citation>
    <scope>NUCLEOTIDE SEQUENCE [LARGE SCALE GENOMIC DNA]</scope>
</reference>
<feature type="domain" description="PAZ" evidence="1">
    <location>
        <begin position="90"/>
        <end position="191"/>
    </location>
</feature>
<evidence type="ECO:0000313" key="2">
    <source>
        <dbReference type="EMBL" id="CAL8119511.1"/>
    </source>
</evidence>
<dbReference type="InterPro" id="IPR003100">
    <property type="entry name" value="PAZ_dom"/>
</dbReference>
<sequence>MSDLKAYSKRNEEKDGDQVSFSILIKPVGTVLPTSSTFLQFYNMVMRKCMTLVATEELGRHFYDRHAAIKFKDDRLELWPGIISAIRNHDVGTLLRVEICKKELIGTIVMTHYNRRTYKIDDIDFTVTLTSAFRHQDGVMTRYIDYYLKRYNIQNIPGTQPMLVSIPKKKDVNKGVTGNIYLIPSLCNSTGLTDDMRKNFTQMRKLSDYPNMGPDKRKAKLDEFISKIKNTQSVNDEFQKWDIDFYPEYVTTECTKYLSY</sequence>
<dbReference type="Proteomes" id="UP001642540">
    <property type="component" value="Unassembled WGS sequence"/>
</dbReference>
<dbReference type="EMBL" id="CAXLJM020000060">
    <property type="protein sequence ID" value="CAL8119511.1"/>
    <property type="molecule type" value="Genomic_DNA"/>
</dbReference>
<dbReference type="CDD" id="cd02845">
    <property type="entry name" value="PAZ_piwi_like"/>
    <property type="match status" value="1"/>
</dbReference>
<dbReference type="Pfam" id="PF02170">
    <property type="entry name" value="PAZ"/>
    <property type="match status" value="1"/>
</dbReference>
<keyword evidence="3" id="KW-1185">Reference proteome</keyword>
<dbReference type="InterPro" id="IPR036085">
    <property type="entry name" value="PAZ_dom_sf"/>
</dbReference>
<evidence type="ECO:0000259" key="1">
    <source>
        <dbReference type="PROSITE" id="PS50821"/>
    </source>
</evidence>
<dbReference type="PROSITE" id="PS50821">
    <property type="entry name" value="PAZ"/>
    <property type="match status" value="1"/>
</dbReference>
<accession>A0ABP1R4F2</accession>
<protein>
    <recommendedName>
        <fullName evidence="1">PAZ domain-containing protein</fullName>
    </recommendedName>
</protein>